<reference evidence="2 3" key="1">
    <citation type="journal article" date="2005" name="PLoS Biol.">
        <title>The genomes of Oryza sativa: a history of duplications.</title>
        <authorList>
            <person name="Yu J."/>
            <person name="Wang J."/>
            <person name="Lin W."/>
            <person name="Li S."/>
            <person name="Li H."/>
            <person name="Zhou J."/>
            <person name="Ni P."/>
            <person name="Dong W."/>
            <person name="Hu S."/>
            <person name="Zeng C."/>
            <person name="Zhang J."/>
            <person name="Zhang Y."/>
            <person name="Li R."/>
            <person name="Xu Z."/>
            <person name="Li S."/>
            <person name="Li X."/>
            <person name="Zheng H."/>
            <person name="Cong L."/>
            <person name="Lin L."/>
            <person name="Yin J."/>
            <person name="Geng J."/>
            <person name="Li G."/>
            <person name="Shi J."/>
            <person name="Liu J."/>
            <person name="Lv H."/>
            <person name="Li J."/>
            <person name="Wang J."/>
            <person name="Deng Y."/>
            <person name="Ran L."/>
            <person name="Shi X."/>
            <person name="Wang X."/>
            <person name="Wu Q."/>
            <person name="Li C."/>
            <person name="Ren X."/>
            <person name="Wang J."/>
            <person name="Wang X."/>
            <person name="Li D."/>
            <person name="Liu D."/>
            <person name="Zhang X."/>
            <person name="Ji Z."/>
            <person name="Zhao W."/>
            <person name="Sun Y."/>
            <person name="Zhang Z."/>
            <person name="Bao J."/>
            <person name="Han Y."/>
            <person name="Dong L."/>
            <person name="Ji J."/>
            <person name="Chen P."/>
            <person name="Wu S."/>
            <person name="Liu J."/>
            <person name="Xiao Y."/>
            <person name="Bu D."/>
            <person name="Tan J."/>
            <person name="Yang L."/>
            <person name="Ye C."/>
            <person name="Zhang J."/>
            <person name="Xu J."/>
            <person name="Zhou Y."/>
            <person name="Yu Y."/>
            <person name="Zhang B."/>
            <person name="Zhuang S."/>
            <person name="Wei H."/>
            <person name="Liu B."/>
            <person name="Lei M."/>
            <person name="Yu H."/>
            <person name="Li Y."/>
            <person name="Xu H."/>
            <person name="Wei S."/>
            <person name="He X."/>
            <person name="Fang L."/>
            <person name="Zhang Z."/>
            <person name="Zhang Y."/>
            <person name="Huang X."/>
            <person name="Su Z."/>
            <person name="Tong W."/>
            <person name="Li J."/>
            <person name="Tong Z."/>
            <person name="Li S."/>
            <person name="Ye J."/>
            <person name="Wang L."/>
            <person name="Fang L."/>
            <person name="Lei T."/>
            <person name="Chen C."/>
            <person name="Chen H."/>
            <person name="Xu Z."/>
            <person name="Li H."/>
            <person name="Huang H."/>
            <person name="Zhang F."/>
            <person name="Xu H."/>
            <person name="Li N."/>
            <person name="Zhao C."/>
            <person name="Li S."/>
            <person name="Dong L."/>
            <person name="Huang Y."/>
            <person name="Li L."/>
            <person name="Xi Y."/>
            <person name="Qi Q."/>
            <person name="Li W."/>
            <person name="Zhang B."/>
            <person name="Hu W."/>
            <person name="Zhang Y."/>
            <person name="Tian X."/>
            <person name="Jiao Y."/>
            <person name="Liang X."/>
            <person name="Jin J."/>
            <person name="Gao L."/>
            <person name="Zheng W."/>
            <person name="Hao B."/>
            <person name="Liu S."/>
            <person name="Wang W."/>
            <person name="Yuan L."/>
            <person name="Cao M."/>
            <person name="McDermott J."/>
            <person name="Samudrala R."/>
            <person name="Wang J."/>
            <person name="Wong G.K."/>
            <person name="Yang H."/>
        </authorList>
    </citation>
    <scope>NUCLEOTIDE SEQUENCE [LARGE SCALE GENOMIC DNA]</scope>
    <source>
        <strain evidence="3">cv. 93-11</strain>
    </source>
</reference>
<keyword evidence="3" id="KW-1185">Reference proteome</keyword>
<dbReference type="InterPro" id="IPR002110">
    <property type="entry name" value="Ankyrin_rpt"/>
</dbReference>
<dbReference type="PROSITE" id="PS50297">
    <property type="entry name" value="ANK_REP_REGION"/>
    <property type="match status" value="1"/>
</dbReference>
<name>B8B9R4_ORYSI</name>
<sequence>MASPRHVSGLSPGAAAGAHHMLLEAAYNDNLRGFKSMQGWILPTGLDFVISTPLPTWRTCWIRGGDASGRPWERRGQAGVQGMEGAGVLHLAAINGSMNVVRYLVETMRFDVDDPSTKKVCFSGYKP</sequence>
<dbReference type="STRING" id="39946.B8B9R4"/>
<dbReference type="Gramene" id="BGIOSGA027188-TA">
    <property type="protein sequence ID" value="BGIOSGA027188-PA"/>
    <property type="gene ID" value="BGIOSGA027188"/>
</dbReference>
<dbReference type="HOGENOM" id="CLU_1974207_0_0_1"/>
<evidence type="ECO:0000313" key="2">
    <source>
        <dbReference type="EMBL" id="EEC83373.1"/>
    </source>
</evidence>
<evidence type="ECO:0000256" key="1">
    <source>
        <dbReference type="PROSITE-ProRule" id="PRU00023"/>
    </source>
</evidence>
<dbReference type="AlphaFoldDB" id="B8B9R4"/>
<proteinExistence type="predicted"/>
<feature type="repeat" description="ANK" evidence="1">
    <location>
        <begin position="84"/>
        <end position="106"/>
    </location>
</feature>
<dbReference type="EMBL" id="CM000133">
    <property type="protein sequence ID" value="EEC83373.1"/>
    <property type="molecule type" value="Genomic_DNA"/>
</dbReference>
<organism evidence="2 3">
    <name type="scientific">Oryza sativa subsp. indica</name>
    <name type="common">Rice</name>
    <dbReference type="NCBI Taxonomy" id="39946"/>
    <lineage>
        <taxon>Eukaryota</taxon>
        <taxon>Viridiplantae</taxon>
        <taxon>Streptophyta</taxon>
        <taxon>Embryophyta</taxon>
        <taxon>Tracheophyta</taxon>
        <taxon>Spermatophyta</taxon>
        <taxon>Magnoliopsida</taxon>
        <taxon>Liliopsida</taxon>
        <taxon>Poales</taxon>
        <taxon>Poaceae</taxon>
        <taxon>BOP clade</taxon>
        <taxon>Oryzoideae</taxon>
        <taxon>Oryzeae</taxon>
        <taxon>Oryzinae</taxon>
        <taxon>Oryza</taxon>
        <taxon>Oryza sativa</taxon>
    </lineage>
</organism>
<dbReference type="Proteomes" id="UP000007015">
    <property type="component" value="Chromosome 8"/>
</dbReference>
<dbReference type="PROSITE" id="PS50088">
    <property type="entry name" value="ANK_REPEAT"/>
    <property type="match status" value="1"/>
</dbReference>
<gene>
    <name evidence="2" type="ORF">OsI_28785</name>
</gene>
<accession>B8B9R4</accession>
<keyword evidence="1" id="KW-0040">ANK repeat</keyword>
<protein>
    <submittedName>
        <fullName evidence="2">Uncharacterized protein</fullName>
    </submittedName>
</protein>
<evidence type="ECO:0000313" key="3">
    <source>
        <dbReference type="Proteomes" id="UP000007015"/>
    </source>
</evidence>